<organism evidence="2 3">
    <name type="scientific">Endozoicomonas euniceicola</name>
    <dbReference type="NCBI Taxonomy" id="1234143"/>
    <lineage>
        <taxon>Bacteria</taxon>
        <taxon>Pseudomonadati</taxon>
        <taxon>Pseudomonadota</taxon>
        <taxon>Gammaproteobacteria</taxon>
        <taxon>Oceanospirillales</taxon>
        <taxon>Endozoicomonadaceae</taxon>
        <taxon>Endozoicomonas</taxon>
    </lineage>
</organism>
<keyword evidence="3" id="KW-1185">Reference proteome</keyword>
<dbReference type="Pfam" id="PF21527">
    <property type="entry name" value="Stv"/>
    <property type="match status" value="1"/>
</dbReference>
<dbReference type="InterPro" id="IPR049002">
    <property type="entry name" value="Stv"/>
</dbReference>
<name>A0ABY6GYK5_9GAMM</name>
<evidence type="ECO:0000313" key="3">
    <source>
        <dbReference type="Proteomes" id="UP001163255"/>
    </source>
</evidence>
<sequence>MGKGYQFGLKAAPDVDSLKGGFVLPYTGSKAQYSCQENKFFLFTGRSFAKNKVQNLIIDCDAGMVSSDCARSFSVHSGYRVFFYCPHGSAFSPSIGFPNPLMLGQLKIHEVLDESQVCFDYWLIPKLDNANHGFINNNTADLRQLYKSLIKNDRALRLKTGEKESEKIYDIILPTCRVPLHRLLDEIKLRFPHYQNIHCMFERAIWRAGTSYQPGMPAGSVWNTGTRSHPGFKFHDPYLPSSTPSFRGRLGYWELVSRDENPWVFIELTESTRLLAEGERGSTNYGAISGYGGS</sequence>
<proteinExistence type="predicted"/>
<gene>
    <name evidence="2" type="ORF">NX720_08135</name>
</gene>
<reference evidence="2" key="1">
    <citation type="submission" date="2022-10" db="EMBL/GenBank/DDBJ databases">
        <title>Completed Genome Sequence of two octocoral isolated bacterium, Endozoicomonas euniceicola EF212T and Endozoicomonas gorgoniicola PS125T.</title>
        <authorList>
            <person name="Chiou Y.-J."/>
            <person name="Chen Y.-H."/>
        </authorList>
    </citation>
    <scope>NUCLEOTIDE SEQUENCE</scope>
    <source>
        <strain evidence="2">EF212</strain>
    </source>
</reference>
<dbReference type="EMBL" id="CP103300">
    <property type="protein sequence ID" value="UYM17862.1"/>
    <property type="molecule type" value="Genomic_DNA"/>
</dbReference>
<evidence type="ECO:0000259" key="1">
    <source>
        <dbReference type="Pfam" id="PF21527"/>
    </source>
</evidence>
<dbReference type="RefSeq" id="WP_262600600.1">
    <property type="nucleotide sequence ID" value="NZ_CP103300.1"/>
</dbReference>
<feature type="domain" description="Putative adhesin Stv" evidence="1">
    <location>
        <begin position="70"/>
        <end position="201"/>
    </location>
</feature>
<dbReference type="Proteomes" id="UP001163255">
    <property type="component" value="Chromosome"/>
</dbReference>
<evidence type="ECO:0000313" key="2">
    <source>
        <dbReference type="EMBL" id="UYM17862.1"/>
    </source>
</evidence>
<accession>A0ABY6GYK5</accession>
<protein>
    <recommendedName>
        <fullName evidence="1">Putative adhesin Stv domain-containing protein</fullName>
    </recommendedName>
</protein>